<organism evidence="1 2">
    <name type="scientific">Ruminiclostridium papyrosolvens DSM 2782</name>
    <dbReference type="NCBI Taxonomy" id="588581"/>
    <lineage>
        <taxon>Bacteria</taxon>
        <taxon>Bacillati</taxon>
        <taxon>Bacillota</taxon>
        <taxon>Clostridia</taxon>
        <taxon>Eubacteriales</taxon>
        <taxon>Oscillospiraceae</taxon>
        <taxon>Ruminiclostridium</taxon>
    </lineage>
</organism>
<reference evidence="1" key="1">
    <citation type="submission" date="2009-07" db="EMBL/GenBank/DDBJ databases">
        <authorList>
            <consortium name="US DOE Joint Genome Institute (JGI-PGF)"/>
            <person name="Lucas S."/>
            <person name="Copeland A."/>
            <person name="Lapidus A."/>
            <person name="Glavina del Rio T."/>
            <person name="Tice H."/>
            <person name="Bruce D."/>
            <person name="Goodwin L."/>
            <person name="Pitluck S."/>
            <person name="Larimer F."/>
            <person name="Land M.L."/>
            <person name="Mouttaki H."/>
            <person name="He Z."/>
            <person name="Zhou J."/>
            <person name="Hemme C.L."/>
        </authorList>
    </citation>
    <scope>NUCLEOTIDE SEQUENCE</scope>
    <source>
        <strain evidence="1">DSM 2782</strain>
    </source>
</reference>
<name>F1TAH4_9FIRM</name>
<reference evidence="1" key="2">
    <citation type="submission" date="2011-01" db="EMBL/GenBank/DDBJ databases">
        <title>The Non-contiguous Finished genome of Clostridium papyrosolvens.</title>
        <authorList>
            <person name="Lucas S."/>
            <person name="Copeland A."/>
            <person name="Lapidus A."/>
            <person name="Cheng J.-F."/>
            <person name="Goodwin L."/>
            <person name="Pitluck S."/>
            <person name="Misra M."/>
            <person name="Chertkov O."/>
            <person name="Detter J.C."/>
            <person name="Han C."/>
            <person name="Tapia R."/>
            <person name="Land M."/>
            <person name="Hauser L."/>
            <person name="Kyrpides N."/>
            <person name="Ivanova N."/>
            <person name="Pagani I."/>
            <person name="Mouttaki H."/>
            <person name="He Z."/>
            <person name="Zhou J."/>
            <person name="Hemme C.L."/>
            <person name="Woyke T."/>
        </authorList>
    </citation>
    <scope>NUCLEOTIDE SEQUENCE [LARGE SCALE GENOMIC DNA]</scope>
    <source>
        <strain evidence="1">DSM 2782</strain>
    </source>
</reference>
<accession>F1TAH4</accession>
<evidence type="ECO:0000313" key="1">
    <source>
        <dbReference type="EMBL" id="EGD48517.1"/>
    </source>
</evidence>
<keyword evidence="2" id="KW-1185">Reference proteome</keyword>
<protein>
    <submittedName>
        <fullName evidence="1">Uncharacterized protein</fullName>
    </submittedName>
</protein>
<gene>
    <name evidence="1" type="ORF">Cpap_2939</name>
</gene>
<dbReference type="Proteomes" id="UP000003860">
    <property type="component" value="Unassembled WGS sequence"/>
</dbReference>
<comment type="caution">
    <text evidence="1">The sequence shown here is derived from an EMBL/GenBank/DDBJ whole genome shotgun (WGS) entry which is preliminary data.</text>
</comment>
<proteinExistence type="predicted"/>
<dbReference type="AlphaFoldDB" id="F1TAH4"/>
<sequence>MLRILLLNLPSYISRIKIRTNEALSLIINDATTNTTTRTRIIFNRQV</sequence>
<dbReference type="EMBL" id="ACXX02000003">
    <property type="protein sequence ID" value="EGD48517.1"/>
    <property type="molecule type" value="Genomic_DNA"/>
</dbReference>
<evidence type="ECO:0000313" key="2">
    <source>
        <dbReference type="Proteomes" id="UP000003860"/>
    </source>
</evidence>